<keyword evidence="8" id="KW-1185">Reference proteome</keyword>
<accession>A0A2Z7C6E6</accession>
<sequence>MAAATGNMCVDGGDTAAKRKREEFSWEEKSSRKKLKGSAEGDGGGDLFDALPDDIVHSILCKLSSTAGCPEDFINVLITCKRLNSLGLQPMVLSKSSHKMLAIKAKNWSESARRFLVRCVESGSVEASFILGMILFYCFQNRGEGVALIAKAAITSHAAALYSLAVIQFNGSGGSKNNKDLRAGVALCSRAAFLGHVDAMRELGHCFQDGYGVSRNIMEGRRLLLQANARELALVITATPGAVVPRAWLRWSPHRHLQGPLMSDFGCNVPAAETHPANQFLYDWFSSPGREPGPDLRLCSNSGCGRPETRMHEFRRCSVCGTVNYCSRACQALDWKYKHKADCGPHNSGAAINRYGDLNALINLNEDDAAIAI</sequence>
<evidence type="ECO:0000256" key="3">
    <source>
        <dbReference type="ARBA" id="ARBA00022833"/>
    </source>
</evidence>
<keyword evidence="3" id="KW-0862">Zinc</keyword>
<dbReference type="PANTHER" id="PTHR46758:SF2">
    <property type="entry name" value="OJ1485_B09.11 PROTEIN"/>
    <property type="match status" value="1"/>
</dbReference>
<dbReference type="Gene3D" id="6.10.140.2220">
    <property type="match status" value="1"/>
</dbReference>
<dbReference type="InterPro" id="IPR044508">
    <property type="entry name" value="At5g50450/At1g67340-like"/>
</dbReference>
<dbReference type="PANTHER" id="PTHR46758">
    <property type="entry name" value="MYND DOMAIN-CONTAINING"/>
    <property type="match status" value="1"/>
</dbReference>
<evidence type="ECO:0000256" key="1">
    <source>
        <dbReference type="ARBA" id="ARBA00022723"/>
    </source>
</evidence>
<dbReference type="GO" id="GO:0008270">
    <property type="term" value="F:zinc ion binding"/>
    <property type="evidence" value="ECO:0007669"/>
    <property type="project" value="UniProtKB-KW"/>
</dbReference>
<proteinExistence type="predicted"/>
<evidence type="ECO:0000313" key="7">
    <source>
        <dbReference type="EMBL" id="KZV40000.1"/>
    </source>
</evidence>
<name>A0A2Z7C6E6_9LAMI</name>
<dbReference type="OrthoDB" id="265717at2759"/>
<reference evidence="7 8" key="1">
    <citation type="journal article" date="2015" name="Proc. Natl. Acad. Sci. U.S.A.">
        <title>The resurrection genome of Boea hygrometrica: A blueprint for survival of dehydration.</title>
        <authorList>
            <person name="Xiao L."/>
            <person name="Yang G."/>
            <person name="Zhang L."/>
            <person name="Yang X."/>
            <person name="Zhao S."/>
            <person name="Ji Z."/>
            <person name="Zhou Q."/>
            <person name="Hu M."/>
            <person name="Wang Y."/>
            <person name="Chen M."/>
            <person name="Xu Y."/>
            <person name="Jin H."/>
            <person name="Xiao X."/>
            <person name="Hu G."/>
            <person name="Bao F."/>
            <person name="Hu Y."/>
            <person name="Wan P."/>
            <person name="Li L."/>
            <person name="Deng X."/>
            <person name="Kuang T."/>
            <person name="Xiang C."/>
            <person name="Zhu J.K."/>
            <person name="Oliver M.J."/>
            <person name="He Y."/>
        </authorList>
    </citation>
    <scope>NUCLEOTIDE SEQUENCE [LARGE SCALE GENOMIC DNA]</scope>
    <source>
        <strain evidence="8">cv. XS01</strain>
    </source>
</reference>
<dbReference type="Proteomes" id="UP000250235">
    <property type="component" value="Unassembled WGS sequence"/>
</dbReference>
<keyword evidence="1" id="KW-0479">Metal-binding</keyword>
<dbReference type="SUPFAM" id="SSF144232">
    <property type="entry name" value="HIT/MYND zinc finger-like"/>
    <property type="match status" value="1"/>
</dbReference>
<dbReference type="Pfam" id="PF23310">
    <property type="entry name" value="TPR_27"/>
    <property type="match status" value="1"/>
</dbReference>
<dbReference type="CDD" id="cd09917">
    <property type="entry name" value="F-box_SF"/>
    <property type="match status" value="1"/>
</dbReference>
<gene>
    <name evidence="7" type="ORF">F511_12395</name>
</gene>
<dbReference type="Pfam" id="PF01753">
    <property type="entry name" value="zf-MYND"/>
    <property type="match status" value="1"/>
</dbReference>
<dbReference type="Gene3D" id="1.25.40.10">
    <property type="entry name" value="Tetratricopeptide repeat domain"/>
    <property type="match status" value="1"/>
</dbReference>
<organism evidence="7 8">
    <name type="scientific">Dorcoceras hygrometricum</name>
    <dbReference type="NCBI Taxonomy" id="472368"/>
    <lineage>
        <taxon>Eukaryota</taxon>
        <taxon>Viridiplantae</taxon>
        <taxon>Streptophyta</taxon>
        <taxon>Embryophyta</taxon>
        <taxon>Tracheophyta</taxon>
        <taxon>Spermatophyta</taxon>
        <taxon>Magnoliopsida</taxon>
        <taxon>eudicotyledons</taxon>
        <taxon>Gunneridae</taxon>
        <taxon>Pentapetalae</taxon>
        <taxon>asterids</taxon>
        <taxon>lamiids</taxon>
        <taxon>Lamiales</taxon>
        <taxon>Gesneriaceae</taxon>
        <taxon>Didymocarpoideae</taxon>
        <taxon>Trichosporeae</taxon>
        <taxon>Loxocarpinae</taxon>
        <taxon>Dorcoceras</taxon>
    </lineage>
</organism>
<dbReference type="EMBL" id="KV000740">
    <property type="protein sequence ID" value="KZV40000.1"/>
    <property type="molecule type" value="Genomic_DNA"/>
</dbReference>
<dbReference type="InterPro" id="IPR057136">
    <property type="entry name" value="At2g35280_TPR_dom"/>
</dbReference>
<dbReference type="InterPro" id="IPR002893">
    <property type="entry name" value="Znf_MYND"/>
</dbReference>
<feature type="domain" description="MYND-type" evidence="6">
    <location>
        <begin position="301"/>
        <end position="343"/>
    </location>
</feature>
<dbReference type="FunFam" id="6.10.140.2220:FF:000033">
    <property type="entry name" value="Predicted protein"/>
    <property type="match status" value="1"/>
</dbReference>
<evidence type="ECO:0000313" key="8">
    <source>
        <dbReference type="Proteomes" id="UP000250235"/>
    </source>
</evidence>
<evidence type="ECO:0000256" key="2">
    <source>
        <dbReference type="ARBA" id="ARBA00022771"/>
    </source>
</evidence>
<dbReference type="PROSITE" id="PS50865">
    <property type="entry name" value="ZF_MYND_2"/>
    <property type="match status" value="1"/>
</dbReference>
<keyword evidence="2 4" id="KW-0863">Zinc-finger</keyword>
<protein>
    <submittedName>
        <fullName evidence="7">HCP-like superfamily protein with MYND-type zinc finger</fullName>
    </submittedName>
</protein>
<feature type="region of interest" description="Disordered" evidence="5">
    <location>
        <begin position="1"/>
        <end position="40"/>
    </location>
</feature>
<feature type="compositionally biased region" description="Basic and acidic residues" evidence="5">
    <location>
        <begin position="16"/>
        <end position="30"/>
    </location>
</feature>
<dbReference type="AlphaFoldDB" id="A0A2Z7C6E6"/>
<dbReference type="InterPro" id="IPR011990">
    <property type="entry name" value="TPR-like_helical_dom_sf"/>
</dbReference>
<dbReference type="SUPFAM" id="SSF81383">
    <property type="entry name" value="F-box domain"/>
    <property type="match status" value="1"/>
</dbReference>
<evidence type="ECO:0000256" key="5">
    <source>
        <dbReference type="SAM" id="MobiDB-lite"/>
    </source>
</evidence>
<dbReference type="InterPro" id="IPR006597">
    <property type="entry name" value="Sel1-like"/>
</dbReference>
<evidence type="ECO:0000259" key="6">
    <source>
        <dbReference type="PROSITE" id="PS50865"/>
    </source>
</evidence>
<evidence type="ECO:0000256" key="4">
    <source>
        <dbReference type="PROSITE-ProRule" id="PRU00134"/>
    </source>
</evidence>
<dbReference type="Pfam" id="PF08238">
    <property type="entry name" value="Sel1"/>
    <property type="match status" value="1"/>
</dbReference>
<dbReference type="SUPFAM" id="SSF81901">
    <property type="entry name" value="HCP-like"/>
    <property type="match status" value="1"/>
</dbReference>
<dbReference type="InterPro" id="IPR036047">
    <property type="entry name" value="F-box-like_dom_sf"/>
</dbReference>